<name>A0ABW7PAT1_9ACTN</name>
<feature type="transmembrane region" description="Helical" evidence="1">
    <location>
        <begin position="24"/>
        <end position="51"/>
    </location>
</feature>
<reference evidence="2 3" key="1">
    <citation type="submission" date="2024-03" db="EMBL/GenBank/DDBJ databases">
        <title>Whole genome sequencing of Streptomyces racemochromogenes, to identify antimicrobial biosynthetic gene clusters.</title>
        <authorList>
            <person name="Suryawanshi P."/>
            <person name="Krishnaraj P.U."/>
            <person name="Arun Y.P."/>
            <person name="Suryawanshi M.P."/>
            <person name="Rakshit O."/>
        </authorList>
    </citation>
    <scope>NUCLEOTIDE SEQUENCE [LARGE SCALE GENOMIC DNA]</scope>
    <source>
        <strain evidence="2 3">AUDT626</strain>
    </source>
</reference>
<dbReference type="Proteomes" id="UP001610631">
    <property type="component" value="Unassembled WGS sequence"/>
</dbReference>
<organism evidence="2 3">
    <name type="scientific">Streptomyces racemochromogenes</name>
    <dbReference type="NCBI Taxonomy" id="67353"/>
    <lineage>
        <taxon>Bacteria</taxon>
        <taxon>Bacillati</taxon>
        <taxon>Actinomycetota</taxon>
        <taxon>Actinomycetes</taxon>
        <taxon>Kitasatosporales</taxon>
        <taxon>Streptomycetaceae</taxon>
        <taxon>Streptomyces</taxon>
    </lineage>
</organism>
<keyword evidence="1" id="KW-0812">Transmembrane</keyword>
<feature type="transmembrane region" description="Helical" evidence="1">
    <location>
        <begin position="71"/>
        <end position="96"/>
    </location>
</feature>
<comment type="caution">
    <text evidence="2">The sequence shown here is derived from an EMBL/GenBank/DDBJ whole genome shotgun (WGS) entry which is preliminary data.</text>
</comment>
<proteinExistence type="predicted"/>
<protein>
    <recommendedName>
        <fullName evidence="4">Integral membrane protein</fullName>
    </recommendedName>
</protein>
<evidence type="ECO:0000313" key="3">
    <source>
        <dbReference type="Proteomes" id="UP001610631"/>
    </source>
</evidence>
<keyword evidence="1" id="KW-0472">Membrane</keyword>
<evidence type="ECO:0000313" key="2">
    <source>
        <dbReference type="EMBL" id="MFH7595275.1"/>
    </source>
</evidence>
<sequence>MQQLPDLEKNTLDKPDRWAKFRGLTWWQLVLSLAPILLLPIGGAIGGAFGGAGLFTNLSLARKPLGTPLKALAMLGVALASYLGYILVAGLLYNLIKG</sequence>
<keyword evidence="3" id="KW-1185">Reference proteome</keyword>
<dbReference type="EMBL" id="JBBDHD010000016">
    <property type="protein sequence ID" value="MFH7595275.1"/>
    <property type="molecule type" value="Genomic_DNA"/>
</dbReference>
<gene>
    <name evidence="2" type="ORF">WDV06_09250</name>
</gene>
<accession>A0ABW7PAT1</accession>
<evidence type="ECO:0000256" key="1">
    <source>
        <dbReference type="SAM" id="Phobius"/>
    </source>
</evidence>
<keyword evidence="1" id="KW-1133">Transmembrane helix</keyword>
<evidence type="ECO:0008006" key="4">
    <source>
        <dbReference type="Google" id="ProtNLM"/>
    </source>
</evidence>
<dbReference type="RefSeq" id="WP_395509157.1">
    <property type="nucleotide sequence ID" value="NZ_JBBDHD010000016.1"/>
</dbReference>